<feature type="region of interest" description="Disordered" evidence="1">
    <location>
        <begin position="1"/>
        <end position="62"/>
    </location>
</feature>
<comment type="caution">
    <text evidence="2">The sequence shown here is derived from an EMBL/GenBank/DDBJ whole genome shotgun (WGS) entry which is preliminary data.</text>
</comment>
<reference evidence="3" key="1">
    <citation type="journal article" date="2019" name="Int. J. Syst. Evol. Microbiol.">
        <title>The Global Catalogue of Microorganisms (GCM) 10K type strain sequencing project: providing services to taxonomists for standard genome sequencing and annotation.</title>
        <authorList>
            <consortium name="The Broad Institute Genomics Platform"/>
            <consortium name="The Broad Institute Genome Sequencing Center for Infectious Disease"/>
            <person name="Wu L."/>
            <person name="Ma J."/>
        </authorList>
    </citation>
    <scope>NUCLEOTIDE SEQUENCE [LARGE SCALE GENOMIC DNA]</scope>
    <source>
        <strain evidence="3">JCM 3325</strain>
    </source>
</reference>
<dbReference type="Proteomes" id="UP001501231">
    <property type="component" value="Unassembled WGS sequence"/>
</dbReference>
<evidence type="ECO:0000256" key="1">
    <source>
        <dbReference type="SAM" id="MobiDB-lite"/>
    </source>
</evidence>
<evidence type="ECO:0000313" key="2">
    <source>
        <dbReference type="EMBL" id="GAA2450763.1"/>
    </source>
</evidence>
<sequence>MDRIMSNEPFSITNSFKYAKSDDKSKDSQPADKPASQRLGEAARDGVPTGTAEETVRRIVEG</sequence>
<accession>A0ABP5XAW1</accession>
<organism evidence="2 3">
    <name type="scientific">Actinomadura vinacea</name>
    <dbReference type="NCBI Taxonomy" id="115336"/>
    <lineage>
        <taxon>Bacteria</taxon>
        <taxon>Bacillati</taxon>
        <taxon>Actinomycetota</taxon>
        <taxon>Actinomycetes</taxon>
        <taxon>Streptosporangiales</taxon>
        <taxon>Thermomonosporaceae</taxon>
        <taxon>Actinomadura</taxon>
    </lineage>
</organism>
<gene>
    <name evidence="2" type="ORF">GCM10010191_80950</name>
</gene>
<keyword evidence="3" id="KW-1185">Reference proteome</keyword>
<protein>
    <submittedName>
        <fullName evidence="2">Uncharacterized protein</fullName>
    </submittedName>
</protein>
<evidence type="ECO:0000313" key="3">
    <source>
        <dbReference type="Proteomes" id="UP001501231"/>
    </source>
</evidence>
<dbReference type="EMBL" id="BAAARW010000038">
    <property type="protein sequence ID" value="GAA2450763.1"/>
    <property type="molecule type" value="Genomic_DNA"/>
</dbReference>
<proteinExistence type="predicted"/>
<name>A0ABP5XAW1_9ACTN</name>
<feature type="compositionally biased region" description="Basic and acidic residues" evidence="1">
    <location>
        <begin position="19"/>
        <end position="30"/>
    </location>
</feature>